<feature type="compositionally biased region" description="Basic and acidic residues" evidence="1">
    <location>
        <begin position="365"/>
        <end position="374"/>
    </location>
</feature>
<evidence type="ECO:0000313" key="3">
    <source>
        <dbReference type="Proteomes" id="UP001140560"/>
    </source>
</evidence>
<reference evidence="2" key="1">
    <citation type="submission" date="2022-10" db="EMBL/GenBank/DDBJ databases">
        <title>Tapping the CABI collections for fungal endophytes: first genome assemblies for Collariella, Neodidymelliopsis, Ascochyta clinopodiicola, Didymella pomorum, Didymosphaeria variabile, Neocosmospora piperis and Neocucurbitaria cava.</title>
        <authorList>
            <person name="Hill R."/>
        </authorList>
    </citation>
    <scope>NUCLEOTIDE SEQUENCE</scope>
    <source>
        <strain evidence="2">IMI 356814</strain>
    </source>
</reference>
<proteinExistence type="predicted"/>
<dbReference type="EMBL" id="JAPEUY010000001">
    <property type="protein sequence ID" value="KAJ4377497.1"/>
    <property type="molecule type" value="Genomic_DNA"/>
</dbReference>
<feature type="region of interest" description="Disordered" evidence="1">
    <location>
        <begin position="254"/>
        <end position="390"/>
    </location>
</feature>
<gene>
    <name evidence="2" type="ORF">N0V83_000322</name>
</gene>
<sequence>MDDELRRRAFISSLTFDINLEGLPIREKLSVADLHIPRVRRSPYSDAPVSHLDVVSCWKGLSYSQATELIIWERLFQQCLALQIRKRLQGIVIKHLDEVQKPANESVLLPQLVECLREKRPYRVGIDITTLIRDIIEAFYREYYDETARPYFAWSQGCGNLPRFLYNFLRTQDCFLHTHSGECLTVDLLIPSHTDTFITLIANLAWQPPEQRRLWIAETILSSHIVTYFPEGVRFERTSRYLIKLDVVHSEPVGDASATHHHIRRPDSPMEAEWMPSYTSTPLSKTGQNSPKRNENGFSSQMSNSRDAGLHGDVEMGEDDSEAHHTELPATTPQRLNTLCQSPTKRKASQGQHPSSSQRANSESLNDRNVDTDHKRRKLRSGVNPDALANVLPSASPEYQHDSLPLRLGIPQATCDLESMQKAANAQRTDCSPRRMSEANGSSPMSSLSLGDSVTFPGLKPQHHRHTSPKSNGKAKTPHLNSQQATTTAPAAYRDPTPDHTDSDNSTSAPDTSPPLPPPATATGSTTYSQLPPSTELLLSQEQIQQNYVEFAERAQRKAAEKAYYATTIPNFDGIVSPTDEVDKSFEEAFLADSDADSVAEEWSTELEGLSEEMETLDMA</sequence>
<feature type="compositionally biased region" description="Polar residues" evidence="1">
    <location>
        <begin position="277"/>
        <end position="306"/>
    </location>
</feature>
<keyword evidence="3" id="KW-1185">Reference proteome</keyword>
<evidence type="ECO:0000256" key="1">
    <source>
        <dbReference type="SAM" id="MobiDB-lite"/>
    </source>
</evidence>
<evidence type="ECO:0000313" key="2">
    <source>
        <dbReference type="EMBL" id="KAJ4377497.1"/>
    </source>
</evidence>
<accession>A0A9W9CRW3</accession>
<organism evidence="2 3">
    <name type="scientific">Neocucurbitaria cava</name>
    <dbReference type="NCBI Taxonomy" id="798079"/>
    <lineage>
        <taxon>Eukaryota</taxon>
        <taxon>Fungi</taxon>
        <taxon>Dikarya</taxon>
        <taxon>Ascomycota</taxon>
        <taxon>Pezizomycotina</taxon>
        <taxon>Dothideomycetes</taxon>
        <taxon>Pleosporomycetidae</taxon>
        <taxon>Pleosporales</taxon>
        <taxon>Pleosporineae</taxon>
        <taxon>Cucurbitariaceae</taxon>
        <taxon>Neocucurbitaria</taxon>
    </lineage>
</organism>
<feature type="compositionally biased region" description="Low complexity" evidence="1">
    <location>
        <begin position="441"/>
        <end position="453"/>
    </location>
</feature>
<feature type="compositionally biased region" description="Polar residues" evidence="1">
    <location>
        <begin position="479"/>
        <end position="489"/>
    </location>
</feature>
<protein>
    <submittedName>
        <fullName evidence="2">Uncharacterized protein</fullName>
    </submittedName>
</protein>
<dbReference type="AlphaFoldDB" id="A0A9W9CRW3"/>
<name>A0A9W9CRW3_9PLEO</name>
<comment type="caution">
    <text evidence="2">The sequence shown here is derived from an EMBL/GenBank/DDBJ whole genome shotgun (WGS) entry which is preliminary data.</text>
</comment>
<dbReference type="OrthoDB" id="5330058at2759"/>
<feature type="compositionally biased region" description="Polar residues" evidence="1">
    <location>
        <begin position="329"/>
        <end position="364"/>
    </location>
</feature>
<dbReference type="Proteomes" id="UP001140560">
    <property type="component" value="Unassembled WGS sequence"/>
</dbReference>
<feature type="region of interest" description="Disordered" evidence="1">
    <location>
        <begin position="420"/>
        <end position="531"/>
    </location>
</feature>